<dbReference type="PROSITE" id="PS51257">
    <property type="entry name" value="PROKAR_LIPOPROTEIN"/>
    <property type="match status" value="1"/>
</dbReference>
<reference evidence="3 4" key="1">
    <citation type="submission" date="2018-09" db="EMBL/GenBank/DDBJ databases">
        <title>Altererythrobacter spongiae sp. nov., isolated from a marine sponge.</title>
        <authorList>
            <person name="Zhuang L."/>
            <person name="Luo L."/>
        </authorList>
    </citation>
    <scope>NUCLEOTIDE SEQUENCE [LARGE SCALE GENOMIC DNA]</scope>
    <source>
        <strain evidence="3 4">HN-Y73</strain>
    </source>
</reference>
<evidence type="ECO:0000256" key="1">
    <source>
        <dbReference type="SAM" id="MobiDB-lite"/>
    </source>
</evidence>
<evidence type="ECO:0000313" key="4">
    <source>
        <dbReference type="Proteomes" id="UP000284395"/>
    </source>
</evidence>
<dbReference type="OrthoDB" id="9809788at2"/>
<proteinExistence type="predicted"/>
<organism evidence="3 4">
    <name type="scientific">Altericroceibacterium spongiae</name>
    <dbReference type="NCBI Taxonomy" id="2320269"/>
    <lineage>
        <taxon>Bacteria</taxon>
        <taxon>Pseudomonadati</taxon>
        <taxon>Pseudomonadota</taxon>
        <taxon>Alphaproteobacteria</taxon>
        <taxon>Sphingomonadales</taxon>
        <taxon>Erythrobacteraceae</taxon>
        <taxon>Altericroceibacterium</taxon>
    </lineage>
</organism>
<protein>
    <submittedName>
        <fullName evidence="3">Extensin</fullName>
    </submittedName>
</protein>
<accession>A0A420EN05</accession>
<dbReference type="Proteomes" id="UP000284395">
    <property type="component" value="Unassembled WGS sequence"/>
</dbReference>
<evidence type="ECO:0000313" key="3">
    <source>
        <dbReference type="EMBL" id="RKF22033.1"/>
    </source>
</evidence>
<dbReference type="Pfam" id="PF06904">
    <property type="entry name" value="Extensin-like_C"/>
    <property type="match status" value="1"/>
</dbReference>
<feature type="region of interest" description="Disordered" evidence="1">
    <location>
        <begin position="19"/>
        <end position="44"/>
    </location>
</feature>
<feature type="compositionally biased region" description="Polar residues" evidence="1">
    <location>
        <begin position="19"/>
        <end position="30"/>
    </location>
</feature>
<keyword evidence="4" id="KW-1185">Reference proteome</keyword>
<dbReference type="EMBL" id="RAPF01000003">
    <property type="protein sequence ID" value="RKF22033.1"/>
    <property type="molecule type" value="Genomic_DNA"/>
</dbReference>
<gene>
    <name evidence="3" type="ORF">D6851_07220</name>
</gene>
<dbReference type="AlphaFoldDB" id="A0A420EN05"/>
<feature type="domain" description="Extensin-like C-terminal" evidence="2">
    <location>
        <begin position="47"/>
        <end position="224"/>
    </location>
</feature>
<sequence>MSRLPLAFAALALSGCSLMPSNSGPPSQTRRPQRAEAPVSHSPQAGQCLNELGLTKASFKPLPDKYYGSGCSNLNSVQLSAVYSDESALGVVNIGPVTCPVANAFAGWARYGVDRAARKILGSPIARIETFGSYSCRNVAGTGRRSAHATAQAIDISAFVLDDGRRISVKQDWNSGSSAERKFLRIVHDSACKRFATVLGPEYNAAHRDHFHIEKVIDGQSYCR</sequence>
<dbReference type="InterPro" id="IPR009683">
    <property type="entry name" value="Extensin-like_C"/>
</dbReference>
<comment type="caution">
    <text evidence="3">The sequence shown here is derived from an EMBL/GenBank/DDBJ whole genome shotgun (WGS) entry which is preliminary data.</text>
</comment>
<name>A0A420EN05_9SPHN</name>
<evidence type="ECO:0000259" key="2">
    <source>
        <dbReference type="Pfam" id="PF06904"/>
    </source>
</evidence>